<feature type="transmembrane region" description="Helical" evidence="7">
    <location>
        <begin position="289"/>
        <end position="308"/>
    </location>
</feature>
<dbReference type="GO" id="GO:0060296">
    <property type="term" value="P:regulation of cilium beat frequency involved in ciliary motility"/>
    <property type="evidence" value="ECO:0007669"/>
    <property type="project" value="TreeGrafter"/>
</dbReference>
<keyword evidence="4 7" id="KW-1133">Transmembrane helix</keyword>
<comment type="subcellular location">
    <subcellularLocation>
        <location evidence="1">Membrane</location>
        <topology evidence="1">Multi-pass membrane protein</topology>
    </subcellularLocation>
</comment>
<dbReference type="EMBL" id="CAMXCT010006511">
    <property type="protein sequence ID" value="CAI4015045.1"/>
    <property type="molecule type" value="Genomic_DNA"/>
</dbReference>
<evidence type="ECO:0000256" key="1">
    <source>
        <dbReference type="ARBA" id="ARBA00004141"/>
    </source>
</evidence>
<evidence type="ECO:0000256" key="5">
    <source>
        <dbReference type="ARBA" id="ARBA00023136"/>
    </source>
</evidence>
<dbReference type="PANTHER" id="PTHR47193">
    <property type="entry name" value="CATION CHANNEL SPERM-ASSOCIATED PROTEIN 1"/>
    <property type="match status" value="1"/>
</dbReference>
<dbReference type="InterPro" id="IPR027359">
    <property type="entry name" value="Volt_channel_dom_sf"/>
</dbReference>
<evidence type="ECO:0000313" key="12">
    <source>
        <dbReference type="Proteomes" id="UP001152797"/>
    </source>
</evidence>
<proteinExistence type="predicted"/>
<dbReference type="InterPro" id="IPR018247">
    <property type="entry name" value="EF_Hand_1_Ca_BS"/>
</dbReference>
<evidence type="ECO:0000313" key="9">
    <source>
        <dbReference type="EMBL" id="CAI4015045.1"/>
    </source>
</evidence>
<dbReference type="GO" id="GO:0036128">
    <property type="term" value="C:CatSper complex"/>
    <property type="evidence" value="ECO:0007669"/>
    <property type="project" value="InterPro"/>
</dbReference>
<dbReference type="PROSITE" id="PS00018">
    <property type="entry name" value="EF_HAND_1"/>
    <property type="match status" value="1"/>
</dbReference>
<protein>
    <submittedName>
        <fullName evidence="11">EF-hand domain-containing protein</fullName>
    </submittedName>
</protein>
<feature type="transmembrane region" description="Helical" evidence="7">
    <location>
        <begin position="320"/>
        <end position="343"/>
    </location>
</feature>
<dbReference type="EMBL" id="CAMXCT020006511">
    <property type="protein sequence ID" value="CAL1168420.1"/>
    <property type="molecule type" value="Genomic_DNA"/>
</dbReference>
<dbReference type="InterPro" id="IPR005821">
    <property type="entry name" value="Ion_trans_dom"/>
</dbReference>
<sequence length="658" mass="74583">MAEMAAPSKGQGLSATGYYDPARIEVMLKSQLAELYGIIANYNRKTMDFCMHHYETCKQAEMENHELRTRLAVVRDSVSAKGHKADPLQTLMSRQHVQATKLLVRKDCEARSATAENALLRDQLMQTTRMVHQLEEERRAVTADASPHMSLDEIENSPPSPAGTVALGRPLSSPKEAFESKAASASLSNLSTAKNAFSMPARRGDLVQEIKLPGQPFDDGAIFRSDSEDTTESEEEMQDGQNGVRRRSGVLDMKRRLQHMLASSSTNVADLYKRTGCAQRIARHPWFDFAVMFAIALNSIWLGIDASWNDSDVLIQTDPIFLVVENLFCFFFVLELSVRFGAYEKKISAFRDWEWVVDLVLVILMVLEIWALAIIQLALESTTPSTFNPAFLRLTRIFKFFRMVRLVRLLRYMPEVIILVKGLGVASRSVFFTLCILGLLIYVYGIAFKHLCKDTKVGETYFLTLTQSMFTLFYSGCFFDNISILAEMMFQESFIYGILLMTFILLAPLTVMNMLVGVLVQVLQVLSQVENDAITTAFLHEQTLKIFNAMDLDNDGNVDIEEFAKLVKQPNMVKALHEADIDVAALINEADLIFNGQERLDLSEFVTQIQAFRRTNSVTIKDLLQFRMMVRKDTEEVLRAQNKSLQKSVRRANKNRLR</sequence>
<feature type="transmembrane region" description="Helical" evidence="7">
    <location>
        <begin position="494"/>
        <end position="520"/>
    </location>
</feature>
<evidence type="ECO:0000256" key="4">
    <source>
        <dbReference type="ARBA" id="ARBA00022989"/>
    </source>
</evidence>
<dbReference type="Gene3D" id="1.10.238.10">
    <property type="entry name" value="EF-hand"/>
    <property type="match status" value="1"/>
</dbReference>
<dbReference type="Pfam" id="PF00520">
    <property type="entry name" value="Ion_trans"/>
    <property type="match status" value="1"/>
</dbReference>
<dbReference type="Gene3D" id="1.20.120.350">
    <property type="entry name" value="Voltage-gated potassium channels. Chain C"/>
    <property type="match status" value="1"/>
</dbReference>
<feature type="transmembrane region" description="Helical" evidence="7">
    <location>
        <begin position="460"/>
        <end position="482"/>
    </location>
</feature>
<feature type="region of interest" description="Disordered" evidence="6">
    <location>
        <begin position="218"/>
        <end position="245"/>
    </location>
</feature>
<dbReference type="GO" id="GO:0005227">
    <property type="term" value="F:calcium-activated cation channel activity"/>
    <property type="evidence" value="ECO:0007669"/>
    <property type="project" value="InterPro"/>
</dbReference>
<keyword evidence="2 7" id="KW-0812">Transmembrane</keyword>
<dbReference type="AlphaFoldDB" id="A0A9P1DSW0"/>
<dbReference type="Proteomes" id="UP001152797">
    <property type="component" value="Unassembled WGS sequence"/>
</dbReference>
<dbReference type="PROSITE" id="PS50222">
    <property type="entry name" value="EF_HAND_2"/>
    <property type="match status" value="1"/>
</dbReference>
<evidence type="ECO:0000256" key="2">
    <source>
        <dbReference type="ARBA" id="ARBA00022692"/>
    </source>
</evidence>
<reference evidence="9" key="1">
    <citation type="submission" date="2022-10" db="EMBL/GenBank/DDBJ databases">
        <authorList>
            <person name="Chen Y."/>
            <person name="Dougan E. K."/>
            <person name="Chan C."/>
            <person name="Rhodes N."/>
            <person name="Thang M."/>
        </authorList>
    </citation>
    <scope>NUCLEOTIDE SEQUENCE</scope>
</reference>
<evidence type="ECO:0000259" key="8">
    <source>
        <dbReference type="PROSITE" id="PS50222"/>
    </source>
</evidence>
<dbReference type="EMBL" id="CAMXCT030006511">
    <property type="protein sequence ID" value="CAL4802357.1"/>
    <property type="molecule type" value="Genomic_DNA"/>
</dbReference>
<keyword evidence="3" id="KW-0106">Calcium</keyword>
<feature type="region of interest" description="Disordered" evidence="6">
    <location>
        <begin position="138"/>
        <end position="173"/>
    </location>
</feature>
<accession>A0A9P1DSW0</accession>
<organism evidence="9">
    <name type="scientific">Cladocopium goreaui</name>
    <dbReference type="NCBI Taxonomy" id="2562237"/>
    <lineage>
        <taxon>Eukaryota</taxon>
        <taxon>Sar</taxon>
        <taxon>Alveolata</taxon>
        <taxon>Dinophyceae</taxon>
        <taxon>Suessiales</taxon>
        <taxon>Symbiodiniaceae</taxon>
        <taxon>Cladocopium</taxon>
    </lineage>
</organism>
<dbReference type="SUPFAM" id="SSF47473">
    <property type="entry name" value="EF-hand"/>
    <property type="match status" value="1"/>
</dbReference>
<dbReference type="GO" id="GO:0005245">
    <property type="term" value="F:voltage-gated calcium channel activity"/>
    <property type="evidence" value="ECO:0007669"/>
    <property type="project" value="TreeGrafter"/>
</dbReference>
<dbReference type="InterPro" id="IPR028746">
    <property type="entry name" value="CatSper1"/>
</dbReference>
<feature type="transmembrane region" description="Helical" evidence="7">
    <location>
        <begin position="430"/>
        <end position="448"/>
    </location>
</feature>
<keyword evidence="5 7" id="KW-0472">Membrane</keyword>
<evidence type="ECO:0000256" key="6">
    <source>
        <dbReference type="SAM" id="MobiDB-lite"/>
    </source>
</evidence>
<feature type="domain" description="EF-hand" evidence="8">
    <location>
        <begin position="538"/>
        <end position="573"/>
    </location>
</feature>
<keyword evidence="12" id="KW-1185">Reference proteome</keyword>
<dbReference type="OrthoDB" id="436018at2759"/>
<dbReference type="GO" id="GO:0030317">
    <property type="term" value="P:flagellated sperm motility"/>
    <property type="evidence" value="ECO:0007669"/>
    <property type="project" value="InterPro"/>
</dbReference>
<evidence type="ECO:0000313" key="11">
    <source>
        <dbReference type="EMBL" id="CAL4802357.1"/>
    </source>
</evidence>
<evidence type="ECO:0000256" key="7">
    <source>
        <dbReference type="SAM" id="Phobius"/>
    </source>
</evidence>
<dbReference type="SUPFAM" id="SSF81324">
    <property type="entry name" value="Voltage-gated potassium channels"/>
    <property type="match status" value="1"/>
</dbReference>
<dbReference type="PANTHER" id="PTHR47193:SF1">
    <property type="entry name" value="CATION CHANNEL SPERM-ASSOCIATED PROTEIN 1"/>
    <property type="match status" value="1"/>
</dbReference>
<dbReference type="InterPro" id="IPR002048">
    <property type="entry name" value="EF_hand_dom"/>
</dbReference>
<dbReference type="InterPro" id="IPR011992">
    <property type="entry name" value="EF-hand-dom_pair"/>
</dbReference>
<dbReference type="Gene3D" id="1.10.287.70">
    <property type="match status" value="1"/>
</dbReference>
<evidence type="ECO:0000313" key="10">
    <source>
        <dbReference type="EMBL" id="CAL1168420.1"/>
    </source>
</evidence>
<comment type="caution">
    <text evidence="9">The sequence shown here is derived from an EMBL/GenBank/DDBJ whole genome shotgun (WGS) entry which is preliminary data.</text>
</comment>
<feature type="compositionally biased region" description="Acidic residues" evidence="6">
    <location>
        <begin position="228"/>
        <end position="238"/>
    </location>
</feature>
<gene>
    <name evidence="9" type="ORF">C1SCF055_LOCUS39898</name>
</gene>
<feature type="transmembrane region" description="Helical" evidence="7">
    <location>
        <begin position="355"/>
        <end position="379"/>
    </location>
</feature>
<dbReference type="GO" id="GO:0005509">
    <property type="term" value="F:calcium ion binding"/>
    <property type="evidence" value="ECO:0007669"/>
    <property type="project" value="InterPro"/>
</dbReference>
<reference evidence="10" key="2">
    <citation type="submission" date="2024-04" db="EMBL/GenBank/DDBJ databases">
        <authorList>
            <person name="Chen Y."/>
            <person name="Shah S."/>
            <person name="Dougan E. K."/>
            <person name="Thang M."/>
            <person name="Chan C."/>
        </authorList>
    </citation>
    <scope>NUCLEOTIDE SEQUENCE [LARGE SCALE GENOMIC DNA]</scope>
</reference>
<name>A0A9P1DSW0_9DINO</name>
<evidence type="ECO:0000256" key="3">
    <source>
        <dbReference type="ARBA" id="ARBA00022837"/>
    </source>
</evidence>
<dbReference type="GO" id="GO:0007283">
    <property type="term" value="P:spermatogenesis"/>
    <property type="evidence" value="ECO:0007669"/>
    <property type="project" value="TreeGrafter"/>
</dbReference>